<dbReference type="GO" id="GO:0003677">
    <property type="term" value="F:DNA binding"/>
    <property type="evidence" value="ECO:0007669"/>
    <property type="project" value="UniProtKB-KW"/>
</dbReference>
<sequence>MILNLPQQRHPSLFRDDESVVQGRSLLPAAREPGAYVPRFGDSGFWDFNGVLKRPANVAASSWRVYFSIELEDPYWNLLAREFMMFTFNPRHPVVLKSGVVLGGMGDPRTLQHIASHLRAMARWARKHGRPARPDGWDLVDLREHIVDFAADGNSPATVRGHVITIKNLAAAEPALSLPWPAGDPWPGQSTRAVAKLSASRALSTPAVPPATWFPLIRAAWAYIHDFAPDILRAEQRLRELEDAACPSRVGIDARLEEWLADPLNKVPVHPLSADDEAPRVNWHLLTLHLGYEKRARTAFSERNASRASLLTERRRRLVLAAVAEGRFTPHALTGELVQVARSDGSTGPWHPGIGPRQLNDLKTALRDAAFVLVVGLSMMRDSEIHEILRDPVVEHYSTPAIASTKIKGTTSRPGKHWWIAEPLVEALEVAEAVSLHPKRVFAPVHTTRQDGTVKGVKMLAAFVEFVNKSRTWTGLDEIPTTYIRPHMFRRTMAMLTDQFPNSEIATGIQLKHLARRALANATTRSYAASDSDWAKYLEDALDNVKFRKIKDLYGRHAAGEEIGFGPGAERVKDAFDQIEATVKALNGDARTADTLLRTTRIHIRFGMLNNCTADHTNPVGAVCLENAIVPEGHVGPLDERCRPDRCANSMIGPEHLPIYDSHQRTQLQLINNPSLPACRRDLAERELEITRNVLKMAGGAQ</sequence>
<evidence type="ECO:0000256" key="1">
    <source>
        <dbReference type="ARBA" id="ARBA00023125"/>
    </source>
</evidence>
<dbReference type="EMBL" id="FOSG01000005">
    <property type="protein sequence ID" value="SFK34901.1"/>
    <property type="molecule type" value="Genomic_DNA"/>
</dbReference>
<protein>
    <recommendedName>
        <fullName evidence="4">Integrase</fullName>
    </recommendedName>
</protein>
<evidence type="ECO:0000313" key="2">
    <source>
        <dbReference type="EMBL" id="SFK34901.1"/>
    </source>
</evidence>
<dbReference type="SUPFAM" id="SSF47823">
    <property type="entry name" value="lambda integrase-like, N-terminal domain"/>
    <property type="match status" value="1"/>
</dbReference>
<dbReference type="SUPFAM" id="SSF56349">
    <property type="entry name" value="DNA breaking-rejoining enzymes"/>
    <property type="match status" value="1"/>
</dbReference>
<keyword evidence="1" id="KW-0238">DNA-binding</keyword>
<keyword evidence="3" id="KW-1185">Reference proteome</keyword>
<dbReference type="Gene3D" id="1.10.150.130">
    <property type="match status" value="1"/>
</dbReference>
<name>A0A1I3YUI5_9ACTN</name>
<accession>A0A1I3YUI5</accession>
<proteinExistence type="predicted"/>
<dbReference type="Proteomes" id="UP000198928">
    <property type="component" value="Unassembled WGS sequence"/>
</dbReference>
<organism evidence="2 3">
    <name type="scientific">Streptomyces pini</name>
    <dbReference type="NCBI Taxonomy" id="1520580"/>
    <lineage>
        <taxon>Bacteria</taxon>
        <taxon>Bacillati</taxon>
        <taxon>Actinomycetota</taxon>
        <taxon>Actinomycetes</taxon>
        <taxon>Kitasatosporales</taxon>
        <taxon>Streptomycetaceae</taxon>
        <taxon>Streptomyces</taxon>
    </lineage>
</organism>
<gene>
    <name evidence="2" type="ORF">SAMN05192584_105187</name>
</gene>
<dbReference type="InterPro" id="IPR010998">
    <property type="entry name" value="Integrase_recombinase_N"/>
</dbReference>
<dbReference type="InterPro" id="IPR011010">
    <property type="entry name" value="DNA_brk_join_enz"/>
</dbReference>
<dbReference type="RefSeq" id="WP_093849080.1">
    <property type="nucleotide sequence ID" value="NZ_FOSG01000005.1"/>
</dbReference>
<dbReference type="AlphaFoldDB" id="A0A1I3YUI5"/>
<dbReference type="OrthoDB" id="8776710at2"/>
<evidence type="ECO:0000313" key="3">
    <source>
        <dbReference type="Proteomes" id="UP000198928"/>
    </source>
</evidence>
<reference evidence="3" key="1">
    <citation type="submission" date="2016-10" db="EMBL/GenBank/DDBJ databases">
        <authorList>
            <person name="Varghese N."/>
            <person name="Submissions S."/>
        </authorList>
    </citation>
    <scope>NUCLEOTIDE SEQUENCE [LARGE SCALE GENOMIC DNA]</scope>
    <source>
        <strain evidence="3">PL19</strain>
    </source>
</reference>
<evidence type="ECO:0008006" key="4">
    <source>
        <dbReference type="Google" id="ProtNLM"/>
    </source>
</evidence>